<dbReference type="PANTHER" id="PTHR43170:SF5">
    <property type="entry name" value="GMP REDUCTASE"/>
    <property type="match status" value="1"/>
</dbReference>
<dbReference type="EC" id="1.7.1.7" evidence="1"/>
<evidence type="ECO:0000256" key="1">
    <source>
        <dbReference type="ARBA" id="ARBA00012678"/>
    </source>
</evidence>
<dbReference type="SUPFAM" id="SSF51412">
    <property type="entry name" value="Inosine monophosphate dehydrogenase (IMPDH)"/>
    <property type="match status" value="1"/>
</dbReference>
<organism evidence="6 7">
    <name type="scientific">Oesophagostomum dentatum</name>
    <name type="common">Nodular worm</name>
    <dbReference type="NCBI Taxonomy" id="61180"/>
    <lineage>
        <taxon>Eukaryota</taxon>
        <taxon>Metazoa</taxon>
        <taxon>Ecdysozoa</taxon>
        <taxon>Nematoda</taxon>
        <taxon>Chromadorea</taxon>
        <taxon>Rhabditida</taxon>
        <taxon>Rhabditina</taxon>
        <taxon>Rhabditomorpha</taxon>
        <taxon>Strongyloidea</taxon>
        <taxon>Strongylidae</taxon>
        <taxon>Oesophagostomum</taxon>
    </lineage>
</organism>
<keyword evidence="4" id="KW-0560">Oxidoreductase</keyword>
<dbReference type="GO" id="GO:0003920">
    <property type="term" value="F:GMP reductase activity"/>
    <property type="evidence" value="ECO:0007669"/>
    <property type="project" value="UniProtKB-EC"/>
</dbReference>
<dbReference type="OrthoDB" id="418595at2759"/>
<proteinExistence type="predicted"/>
<dbReference type="EMBL" id="KN555404">
    <property type="protein sequence ID" value="KHJ88691.1"/>
    <property type="molecule type" value="Genomic_DNA"/>
</dbReference>
<keyword evidence="3" id="KW-0521">NADP</keyword>
<dbReference type="Proteomes" id="UP000053660">
    <property type="component" value="Unassembled WGS sequence"/>
</dbReference>
<evidence type="ECO:0000256" key="4">
    <source>
        <dbReference type="ARBA" id="ARBA00023002"/>
    </source>
</evidence>
<evidence type="ECO:0000259" key="5">
    <source>
        <dbReference type="Pfam" id="PF00478"/>
    </source>
</evidence>
<dbReference type="InterPro" id="IPR013785">
    <property type="entry name" value="Aldolase_TIM"/>
</dbReference>
<name>A0A0B1SXS9_OESDE</name>
<gene>
    <name evidence="6" type="ORF">OESDEN_11512</name>
</gene>
<dbReference type="InterPro" id="IPR050139">
    <property type="entry name" value="GMP_reductase"/>
</dbReference>
<protein>
    <recommendedName>
        <fullName evidence="2">GMP reductase</fullName>
        <ecNumber evidence="1">1.7.1.7</ecNumber>
    </recommendedName>
</protein>
<reference evidence="6 7" key="1">
    <citation type="submission" date="2014-03" db="EMBL/GenBank/DDBJ databases">
        <title>Draft genome of the hookworm Oesophagostomum dentatum.</title>
        <authorList>
            <person name="Mitreva M."/>
        </authorList>
    </citation>
    <scope>NUCLEOTIDE SEQUENCE [LARGE SCALE GENOMIC DNA]</scope>
    <source>
        <strain evidence="6 7">OD-Hann</strain>
    </source>
</reference>
<dbReference type="PANTHER" id="PTHR43170">
    <property type="entry name" value="GMP REDUCTASE"/>
    <property type="match status" value="1"/>
</dbReference>
<evidence type="ECO:0000313" key="7">
    <source>
        <dbReference type="Proteomes" id="UP000053660"/>
    </source>
</evidence>
<evidence type="ECO:0000313" key="6">
    <source>
        <dbReference type="EMBL" id="KHJ88691.1"/>
    </source>
</evidence>
<feature type="domain" description="IMP dehydrogenase/GMP reductase" evidence="5">
    <location>
        <begin position="3"/>
        <end position="47"/>
    </location>
</feature>
<feature type="non-terminal residue" evidence="6">
    <location>
        <position position="1"/>
    </location>
</feature>
<keyword evidence="7" id="KW-1185">Reference proteome</keyword>
<dbReference type="Pfam" id="PF00478">
    <property type="entry name" value="IMPDH"/>
    <property type="match status" value="1"/>
</dbReference>
<dbReference type="AlphaFoldDB" id="A0A0B1SXS9"/>
<dbReference type="Gene3D" id="3.20.20.70">
    <property type="entry name" value="Aldolase class I"/>
    <property type="match status" value="1"/>
</dbReference>
<accession>A0A0B1SXS9</accession>
<dbReference type="InterPro" id="IPR001093">
    <property type="entry name" value="IMP_DH_GMPRt"/>
</dbReference>
<evidence type="ECO:0000256" key="3">
    <source>
        <dbReference type="ARBA" id="ARBA00022857"/>
    </source>
</evidence>
<sequence>LFNSRGDVNSTALDILGGIRSACTYTGSAKLKELPKRTTFIRVTQQTNDMYVPFEVDTKLL</sequence>
<evidence type="ECO:0000256" key="2">
    <source>
        <dbReference type="ARBA" id="ARBA00015800"/>
    </source>
</evidence>